<gene>
    <name evidence="1" type="ORF">O181_018408</name>
</gene>
<accession>A0A9Q3C918</accession>
<sequence>MTIFHNSGNINNIFYGLSRWAVANTPDNPAYVPLGAGPQIPIEGIKITDVGTELLEEVRECSKLGHNIYILSSFLDQDCKDTALVNSLDEIWRASHYEGRFHLFDGIMYHRTKHSCILWNQLIIFTEYNPQTDGLAAKMIQTLDDMIRRFCAYGLDFRDSDGFTHYWCTLIPALELEYKISVHSSIGQTHALLEKGWNPILLADTLRKDFIEILPTAYRFKIIFDKVKHHAKKE</sequence>
<protein>
    <submittedName>
        <fullName evidence="1">Uncharacterized protein</fullName>
    </submittedName>
</protein>
<dbReference type="InterPro" id="IPR036397">
    <property type="entry name" value="RNaseH_sf"/>
</dbReference>
<organism evidence="1 2">
    <name type="scientific">Austropuccinia psidii MF-1</name>
    <dbReference type="NCBI Taxonomy" id="1389203"/>
    <lineage>
        <taxon>Eukaryota</taxon>
        <taxon>Fungi</taxon>
        <taxon>Dikarya</taxon>
        <taxon>Basidiomycota</taxon>
        <taxon>Pucciniomycotina</taxon>
        <taxon>Pucciniomycetes</taxon>
        <taxon>Pucciniales</taxon>
        <taxon>Sphaerophragmiaceae</taxon>
        <taxon>Austropuccinia</taxon>
    </lineage>
</organism>
<reference evidence="1" key="1">
    <citation type="submission" date="2021-03" db="EMBL/GenBank/DDBJ databases">
        <title>Draft genome sequence of rust myrtle Austropuccinia psidii MF-1, a brazilian biotype.</title>
        <authorList>
            <person name="Quecine M.C."/>
            <person name="Pachon D.M.R."/>
            <person name="Bonatelli M.L."/>
            <person name="Correr F.H."/>
            <person name="Franceschini L.M."/>
            <person name="Leite T.F."/>
            <person name="Margarido G.R.A."/>
            <person name="Almeida C.A."/>
            <person name="Ferrarezi J.A."/>
            <person name="Labate C.A."/>
        </authorList>
    </citation>
    <scope>NUCLEOTIDE SEQUENCE</scope>
    <source>
        <strain evidence="1">MF-1</strain>
    </source>
</reference>
<dbReference type="GO" id="GO:0003676">
    <property type="term" value="F:nucleic acid binding"/>
    <property type="evidence" value="ECO:0007669"/>
    <property type="project" value="InterPro"/>
</dbReference>
<dbReference type="EMBL" id="AVOT02005282">
    <property type="protein sequence ID" value="MBW0478693.1"/>
    <property type="molecule type" value="Genomic_DNA"/>
</dbReference>
<evidence type="ECO:0000313" key="2">
    <source>
        <dbReference type="Proteomes" id="UP000765509"/>
    </source>
</evidence>
<dbReference type="Proteomes" id="UP000765509">
    <property type="component" value="Unassembled WGS sequence"/>
</dbReference>
<comment type="caution">
    <text evidence="1">The sequence shown here is derived from an EMBL/GenBank/DDBJ whole genome shotgun (WGS) entry which is preliminary data.</text>
</comment>
<dbReference type="AlphaFoldDB" id="A0A9Q3C918"/>
<evidence type="ECO:0000313" key="1">
    <source>
        <dbReference type="EMBL" id="MBW0478693.1"/>
    </source>
</evidence>
<dbReference type="Gene3D" id="3.30.420.10">
    <property type="entry name" value="Ribonuclease H-like superfamily/Ribonuclease H"/>
    <property type="match status" value="1"/>
</dbReference>
<proteinExistence type="predicted"/>
<name>A0A9Q3C918_9BASI</name>
<keyword evidence="2" id="KW-1185">Reference proteome</keyword>